<sequence length="451" mass="51830">MQITRLSSSCLRNQQQILLTGLRLVLPSSSIIINRKSFARKHRPMTPPPTEKLENVSFIEDFVSPYIKGVKFTFTQNNRRKDFDLVLRHCSVAVVLYHTELKKFVFVRQFRPAVLVGHILRQPENFGKKLSEVRWSDYEAAHGYTLELCAGLIDKNVSIVEVTKEEIEEECGYSVKNEDIHLIGKFSIAAHEAGGVQYLFYAEIDDSMKITEGGGNAYEGEYITKVFLSESEVLEYVKNDYCTGPPSMLYGLLWWFAHKPNHKLIQPTSNSYEWKPINMMPMTDFKFEKMPSSPRFNPHRMNFTLGTLTRNWDLALCDDSVSILLYNENANELLLTQRFRPAALVGRVRHLTGGSVPFEEIDWESQPIEWAYTLELCSGHYKSGSSVEEIDQRVRDIVAKKCGYSLQDIRFVTSFIIGISFAGDRQRAYYARVNDSMRIKGWNPCEDIIPV</sequence>
<protein>
    <recommendedName>
        <fullName evidence="10">Uridine diphosphate glucose pyrophosphatase NUDT14</fullName>
        <ecNumber evidence="9">3.6.1.45</ecNumber>
    </recommendedName>
    <alternativeName>
        <fullName evidence="11">Nucleoside diphosphate-linked moiety X motif 14</fullName>
    </alternativeName>
</protein>
<gene>
    <name evidence="13" type="ORF">GCK32_012579</name>
</gene>
<dbReference type="PANTHER" id="PTHR11839">
    <property type="entry name" value="UDP/ADP-SUGAR PYROPHOSPHATASE"/>
    <property type="match status" value="1"/>
</dbReference>
<evidence type="ECO:0000256" key="9">
    <source>
        <dbReference type="ARBA" id="ARBA00066480"/>
    </source>
</evidence>
<evidence type="ECO:0000256" key="5">
    <source>
        <dbReference type="ARBA" id="ARBA00022801"/>
    </source>
</evidence>
<dbReference type="FunFam" id="3.90.79.10:FF:000035">
    <property type="entry name" value="Uridine diphosphate glucose pyrophosphatase"/>
    <property type="match status" value="1"/>
</dbReference>
<accession>A0AAN8ID59</accession>
<dbReference type="GO" id="GO:0046872">
    <property type="term" value="F:metal ion binding"/>
    <property type="evidence" value="ECO:0007669"/>
    <property type="project" value="InterPro"/>
</dbReference>
<evidence type="ECO:0000313" key="14">
    <source>
        <dbReference type="Proteomes" id="UP001331761"/>
    </source>
</evidence>
<reference evidence="13 14" key="1">
    <citation type="submission" date="2019-10" db="EMBL/GenBank/DDBJ databases">
        <title>Assembly and Annotation for the nematode Trichostrongylus colubriformis.</title>
        <authorList>
            <person name="Martin J."/>
        </authorList>
    </citation>
    <scope>NUCLEOTIDE SEQUENCE [LARGE SCALE GENOMIC DNA]</scope>
    <source>
        <strain evidence="13">G859</strain>
        <tissue evidence="13">Whole worm</tissue>
    </source>
</reference>
<evidence type="ECO:0000256" key="7">
    <source>
        <dbReference type="ARBA" id="ARBA00051086"/>
    </source>
</evidence>
<evidence type="ECO:0000256" key="8">
    <source>
        <dbReference type="ARBA" id="ARBA00054674"/>
    </source>
</evidence>
<evidence type="ECO:0000313" key="13">
    <source>
        <dbReference type="EMBL" id="KAK5970034.1"/>
    </source>
</evidence>
<evidence type="ECO:0000256" key="2">
    <source>
        <dbReference type="ARBA" id="ARBA00004496"/>
    </source>
</evidence>
<comment type="cofactor">
    <cofactor evidence="1">
        <name>Mg(2+)</name>
        <dbReference type="ChEBI" id="CHEBI:18420"/>
    </cofactor>
</comment>
<comment type="subcellular location">
    <subcellularLocation>
        <location evidence="2">Cytoplasm</location>
    </subcellularLocation>
</comment>
<dbReference type="InterPro" id="IPR004385">
    <property type="entry name" value="NDP_pyrophosphatase"/>
</dbReference>
<dbReference type="PANTHER" id="PTHR11839:SF15">
    <property type="entry name" value="URIDINE DIPHOSPHATE GLUCOSE PYROPHOSPHATASE NUDT14"/>
    <property type="match status" value="1"/>
</dbReference>
<keyword evidence="14" id="KW-1185">Reference proteome</keyword>
<evidence type="ECO:0000259" key="12">
    <source>
        <dbReference type="PROSITE" id="PS51462"/>
    </source>
</evidence>
<evidence type="ECO:0000256" key="1">
    <source>
        <dbReference type="ARBA" id="ARBA00001946"/>
    </source>
</evidence>
<evidence type="ECO:0000256" key="10">
    <source>
        <dbReference type="ARBA" id="ARBA00071467"/>
    </source>
</evidence>
<name>A0AAN8ID59_TRICO</name>
<evidence type="ECO:0000256" key="6">
    <source>
        <dbReference type="ARBA" id="ARBA00022842"/>
    </source>
</evidence>
<proteinExistence type="predicted"/>
<dbReference type="NCBIfam" id="TIGR00052">
    <property type="entry name" value="nudix-type nucleoside diphosphatase, YffH/AdpP family"/>
    <property type="match status" value="1"/>
</dbReference>
<evidence type="ECO:0000256" key="4">
    <source>
        <dbReference type="ARBA" id="ARBA00022490"/>
    </source>
</evidence>
<keyword evidence="6" id="KW-0460">Magnesium</keyword>
<evidence type="ECO:0000256" key="3">
    <source>
        <dbReference type="ARBA" id="ARBA00011738"/>
    </source>
</evidence>
<dbReference type="EC" id="3.6.1.45" evidence="9"/>
<dbReference type="GO" id="GO:0006753">
    <property type="term" value="P:nucleoside phosphate metabolic process"/>
    <property type="evidence" value="ECO:0007669"/>
    <property type="project" value="TreeGrafter"/>
</dbReference>
<dbReference type="GO" id="GO:0019693">
    <property type="term" value="P:ribose phosphate metabolic process"/>
    <property type="evidence" value="ECO:0007669"/>
    <property type="project" value="TreeGrafter"/>
</dbReference>
<dbReference type="SUPFAM" id="SSF55811">
    <property type="entry name" value="Nudix"/>
    <property type="match status" value="2"/>
</dbReference>
<organism evidence="13 14">
    <name type="scientific">Trichostrongylus colubriformis</name>
    <name type="common">Black scour worm</name>
    <dbReference type="NCBI Taxonomy" id="6319"/>
    <lineage>
        <taxon>Eukaryota</taxon>
        <taxon>Metazoa</taxon>
        <taxon>Ecdysozoa</taxon>
        <taxon>Nematoda</taxon>
        <taxon>Chromadorea</taxon>
        <taxon>Rhabditida</taxon>
        <taxon>Rhabditina</taxon>
        <taxon>Rhabditomorpha</taxon>
        <taxon>Strongyloidea</taxon>
        <taxon>Trichostrongylidae</taxon>
        <taxon>Trichostrongylus</taxon>
    </lineage>
</organism>
<comment type="function">
    <text evidence="8">Hydrolyzes UDP-glucose to glucose 1-phosphate and UMP and ADP-ribose to ribose 5-phosphate and AMP. The physiological substrate is probably UDP-glucose. Poor activity on other substrates such as ADP-glucose, CDP-glucose, GDP-glucose and GDP-mannose.</text>
</comment>
<dbReference type="GO" id="GO:0005737">
    <property type="term" value="C:cytoplasm"/>
    <property type="evidence" value="ECO:0007669"/>
    <property type="project" value="UniProtKB-SubCell"/>
</dbReference>
<dbReference type="CDD" id="cd18887">
    <property type="entry name" value="NUDIX_UGPPase_Nudt14"/>
    <property type="match status" value="1"/>
</dbReference>
<dbReference type="Proteomes" id="UP001331761">
    <property type="component" value="Unassembled WGS sequence"/>
</dbReference>
<dbReference type="GO" id="GO:0008768">
    <property type="term" value="F:UDP-sugar diphosphatase activity"/>
    <property type="evidence" value="ECO:0007669"/>
    <property type="project" value="UniProtKB-EC"/>
</dbReference>
<keyword evidence="5 13" id="KW-0378">Hydrolase</keyword>
<comment type="catalytic activity">
    <reaction evidence="7">
        <text>UDP-sugar + H2O = UMP + alpha-D-aldose 1-phosphate.</text>
        <dbReference type="EC" id="3.6.1.45"/>
    </reaction>
</comment>
<dbReference type="AlphaFoldDB" id="A0AAN8ID59"/>
<dbReference type="PROSITE" id="PS51462">
    <property type="entry name" value="NUDIX"/>
    <property type="match status" value="1"/>
</dbReference>
<feature type="domain" description="Nudix hydrolase" evidence="12">
    <location>
        <begin position="87"/>
        <end position="298"/>
    </location>
</feature>
<dbReference type="Gene3D" id="3.90.79.10">
    <property type="entry name" value="Nucleoside Triphosphate Pyrophosphohydrolase"/>
    <property type="match status" value="2"/>
</dbReference>
<dbReference type="EMBL" id="WIXE01019414">
    <property type="protein sequence ID" value="KAK5970034.1"/>
    <property type="molecule type" value="Genomic_DNA"/>
</dbReference>
<comment type="subunit">
    <text evidence="3">Homodimer.</text>
</comment>
<evidence type="ECO:0000256" key="11">
    <source>
        <dbReference type="ARBA" id="ARBA00080475"/>
    </source>
</evidence>
<dbReference type="InterPro" id="IPR000086">
    <property type="entry name" value="NUDIX_hydrolase_dom"/>
</dbReference>
<dbReference type="InterPro" id="IPR015797">
    <property type="entry name" value="NUDIX_hydrolase-like_dom_sf"/>
</dbReference>
<keyword evidence="4" id="KW-0963">Cytoplasm</keyword>
<comment type="caution">
    <text evidence="13">The sequence shown here is derived from an EMBL/GenBank/DDBJ whole genome shotgun (WGS) entry which is preliminary data.</text>
</comment>